<organism evidence="3 4">
    <name type="scientific">Cryptococcus amylolentus CBS 6039</name>
    <dbReference type="NCBI Taxonomy" id="1295533"/>
    <lineage>
        <taxon>Eukaryota</taxon>
        <taxon>Fungi</taxon>
        <taxon>Dikarya</taxon>
        <taxon>Basidiomycota</taxon>
        <taxon>Agaricomycotina</taxon>
        <taxon>Tremellomycetes</taxon>
        <taxon>Tremellales</taxon>
        <taxon>Cryptococcaceae</taxon>
        <taxon>Cryptococcus</taxon>
    </lineage>
</organism>
<feature type="transmembrane region" description="Helical" evidence="2">
    <location>
        <begin position="62"/>
        <end position="83"/>
    </location>
</feature>
<dbReference type="Proteomes" id="UP000094065">
    <property type="component" value="Unassembled WGS sequence"/>
</dbReference>
<comment type="caution">
    <text evidence="3">The sequence shown here is derived from an EMBL/GenBank/DDBJ whole genome shotgun (WGS) entry which is preliminary data.</text>
</comment>
<reference evidence="3 4" key="1">
    <citation type="submission" date="2016-06" db="EMBL/GenBank/DDBJ databases">
        <title>Evolution of pathogenesis and genome organization in the Tremellales.</title>
        <authorList>
            <person name="Cuomo C."/>
            <person name="Litvintseva A."/>
            <person name="Heitman J."/>
            <person name="Chen Y."/>
            <person name="Sun S."/>
            <person name="Springer D."/>
            <person name="Dromer F."/>
            <person name="Young S."/>
            <person name="Zeng Q."/>
            <person name="Chapman S."/>
            <person name="Gujja S."/>
            <person name="Saif S."/>
            <person name="Birren B."/>
        </authorList>
    </citation>
    <scope>NUCLEOTIDE SEQUENCE [LARGE SCALE GENOMIC DNA]</scope>
    <source>
        <strain evidence="3 4">CBS 6039</strain>
    </source>
</reference>
<dbReference type="EMBL" id="AWGJ01000003">
    <property type="protein sequence ID" value="ODN81805.1"/>
    <property type="molecule type" value="Genomic_DNA"/>
</dbReference>
<feature type="region of interest" description="Disordered" evidence="1">
    <location>
        <begin position="115"/>
        <end position="158"/>
    </location>
</feature>
<feature type="compositionally biased region" description="Low complexity" evidence="1">
    <location>
        <begin position="357"/>
        <end position="387"/>
    </location>
</feature>
<feature type="region of interest" description="Disordered" evidence="1">
    <location>
        <begin position="500"/>
        <end position="526"/>
    </location>
</feature>
<dbReference type="GeneID" id="30153480"/>
<name>A0A1E3HZM1_9TREE</name>
<keyword evidence="2" id="KW-0472">Membrane</keyword>
<dbReference type="EMBL" id="AWGJ01000003">
    <property type="protein sequence ID" value="ODN81804.1"/>
    <property type="molecule type" value="Genomic_DNA"/>
</dbReference>
<dbReference type="RefSeq" id="XP_018996123.1">
    <property type="nucleotide sequence ID" value="XM_019135720.1"/>
</dbReference>
<accession>A0A1E3HZM1</accession>
<evidence type="ECO:0000313" key="3">
    <source>
        <dbReference type="EMBL" id="ODN81804.1"/>
    </source>
</evidence>
<dbReference type="AlphaFoldDB" id="A0A1E3HZM1"/>
<proteinExistence type="predicted"/>
<dbReference type="STRING" id="1295533.A0A1E3HZM1"/>
<gene>
    <name evidence="3" type="ORF">L202_02171</name>
</gene>
<feature type="compositionally biased region" description="Basic and acidic residues" evidence="1">
    <location>
        <begin position="388"/>
        <end position="406"/>
    </location>
</feature>
<feature type="region of interest" description="Disordered" evidence="1">
    <location>
        <begin position="346"/>
        <end position="478"/>
    </location>
</feature>
<keyword evidence="2" id="KW-1133">Transmembrane helix</keyword>
<evidence type="ECO:0000256" key="2">
    <source>
        <dbReference type="SAM" id="Phobius"/>
    </source>
</evidence>
<keyword evidence="4" id="KW-1185">Reference proteome</keyword>
<evidence type="ECO:0000313" key="4">
    <source>
        <dbReference type="Proteomes" id="UP000094065"/>
    </source>
</evidence>
<feature type="compositionally biased region" description="Basic and acidic residues" evidence="1">
    <location>
        <begin position="119"/>
        <end position="158"/>
    </location>
</feature>
<feature type="compositionally biased region" description="Low complexity" evidence="1">
    <location>
        <begin position="407"/>
        <end position="445"/>
    </location>
</feature>
<feature type="transmembrane region" description="Helical" evidence="2">
    <location>
        <begin position="312"/>
        <end position="339"/>
    </location>
</feature>
<protein>
    <submittedName>
        <fullName evidence="3">Uncharacterized protein</fullName>
    </submittedName>
</protein>
<sequence>MFVNPYVPQPAYPYYTYTPGGEVSGPTPVYALLIIGMVFFMVSNVMPNLIPAADRVWHTAPFLLQWGFLIIICAILVQMTGLLPGVPQIHITYVHMTIAVLLFVIMWNQIVPEPSPPPPEEKKSSSSSKDKPAEAKKEERKKEEPKPEEPSPWDDLRAHPSAFLTTRLNKMMPWPFPMGKASAGGKELWWEKGMPAHVGHFNRPEQPAPKKDADEDAKKKQKEEEAKKKKKEEEEKQKAKEQEKLKQKESEKSKEKEKAMEKEKAAKEAAAKAKAKEDEAKRAKELEKAKSERARQQAVEDKQRQKLWRTKYLVMIIGISFLNRSLAFLLLLCLCLQMVSQEVNKAVPPASSPPAAAPASTSSSSTSSQAPSSSGTPSKPPSASSADAGKEKMAKMKAMKEKEAAIRAKSSSSSSANLSSSSSSAKPSSSSSSSSNSKTSSSSSSEPKDAPVSSDAIRKASGSTTVTKVDPGEDSSIGVPYTVGFGMNYIFNPDTKGETLESPSMPIPSTGMSHPLMTTTYRQYAN</sequence>
<feature type="transmembrane region" description="Helical" evidence="2">
    <location>
        <begin position="29"/>
        <end position="50"/>
    </location>
</feature>
<feature type="compositionally biased region" description="Polar residues" evidence="1">
    <location>
        <begin position="510"/>
        <end position="526"/>
    </location>
</feature>
<dbReference type="OrthoDB" id="2576332at2759"/>
<evidence type="ECO:0000256" key="1">
    <source>
        <dbReference type="SAM" id="MobiDB-lite"/>
    </source>
</evidence>
<feature type="compositionally biased region" description="Basic and acidic residues" evidence="1">
    <location>
        <begin position="208"/>
        <end position="304"/>
    </location>
</feature>
<feature type="region of interest" description="Disordered" evidence="1">
    <location>
        <begin position="197"/>
        <end position="304"/>
    </location>
</feature>
<feature type="transmembrane region" description="Helical" evidence="2">
    <location>
        <begin position="89"/>
        <end position="107"/>
    </location>
</feature>
<keyword evidence="2" id="KW-0812">Transmembrane</keyword>
<dbReference type="RefSeq" id="XP_018996124.1">
    <property type="nucleotide sequence ID" value="XM_019135721.1"/>
</dbReference>